<feature type="domain" description="DUF1858" evidence="2">
    <location>
        <begin position="5"/>
        <end position="59"/>
    </location>
</feature>
<evidence type="ECO:0000313" key="4">
    <source>
        <dbReference type="Proteomes" id="UP000284883"/>
    </source>
</evidence>
<dbReference type="Gene3D" id="1.10.3910.10">
    <property type="entry name" value="SP0561-like"/>
    <property type="match status" value="1"/>
</dbReference>
<reference evidence="3 4" key="1">
    <citation type="submission" date="2018-08" db="EMBL/GenBank/DDBJ databases">
        <title>A genome reference for cultivated species of the human gut microbiota.</title>
        <authorList>
            <person name="Zou Y."/>
            <person name="Xue W."/>
            <person name="Luo G."/>
        </authorList>
    </citation>
    <scope>NUCLEOTIDE SEQUENCE [LARGE SCALE GENOMIC DNA]</scope>
    <source>
        <strain evidence="3 4">AM40-15AC</strain>
    </source>
</reference>
<organism evidence="3 4">
    <name type="scientific">Dorea formicigenerans</name>
    <dbReference type="NCBI Taxonomy" id="39486"/>
    <lineage>
        <taxon>Bacteria</taxon>
        <taxon>Bacillati</taxon>
        <taxon>Bacillota</taxon>
        <taxon>Clostridia</taxon>
        <taxon>Lachnospirales</taxon>
        <taxon>Lachnospiraceae</taxon>
        <taxon>Dorea</taxon>
    </lineage>
</organism>
<dbReference type="EMBL" id="QSGQ01000004">
    <property type="protein sequence ID" value="RHB39995.1"/>
    <property type="molecule type" value="Genomic_DNA"/>
</dbReference>
<dbReference type="Pfam" id="PF04282">
    <property type="entry name" value="DUF438"/>
    <property type="match status" value="1"/>
</dbReference>
<gene>
    <name evidence="3" type="ORF">DW885_07365</name>
</gene>
<proteinExistence type="predicted"/>
<dbReference type="SUPFAM" id="SSF140683">
    <property type="entry name" value="SP0561-like"/>
    <property type="match status" value="1"/>
</dbReference>
<name>A0A413W2G5_9FIRM</name>
<evidence type="ECO:0000259" key="2">
    <source>
        <dbReference type="Pfam" id="PF08984"/>
    </source>
</evidence>
<dbReference type="RefSeq" id="WP_118001033.1">
    <property type="nucleotide sequence ID" value="NZ_QSGQ01000004.1"/>
</dbReference>
<dbReference type="InterPro" id="IPR038062">
    <property type="entry name" value="ScdA-like_N_sf"/>
</dbReference>
<comment type="caution">
    <text evidence="3">The sequence shown here is derived from an EMBL/GenBank/DDBJ whole genome shotgun (WGS) entry which is preliminary data.</text>
</comment>
<dbReference type="AlphaFoldDB" id="A0A413W2G5"/>
<feature type="domain" description="DUF438" evidence="1">
    <location>
        <begin position="99"/>
        <end position="162"/>
    </location>
</feature>
<protein>
    <submittedName>
        <fullName evidence="3">DUF438 domain-containing protein</fullName>
    </submittedName>
</protein>
<dbReference type="InterPro" id="IPR015077">
    <property type="entry name" value="DUF1858"/>
</dbReference>
<evidence type="ECO:0000259" key="1">
    <source>
        <dbReference type="Pfam" id="PF04282"/>
    </source>
</evidence>
<accession>A0A413W2G5</accession>
<evidence type="ECO:0000313" key="3">
    <source>
        <dbReference type="EMBL" id="RHB39995.1"/>
    </source>
</evidence>
<dbReference type="Proteomes" id="UP000284883">
    <property type="component" value="Unassembled WGS sequence"/>
</dbReference>
<sequence>MSKKIDLNWSVYDITKTYPEVIDIMANLGFDEIKKPAMLNSVGRIMTIPKGTKAKGISIPVVIAELIKNGFEITGNMPDISSMGSKQFQAKETGNTVLLKDYLKRLGNGEDLESVKKDFVQNFSDVDVSEIMKAEQELIKEGTPITEVQKLCDVHSALFHGLTKHRCTRGTNKIK</sequence>
<dbReference type="InterPro" id="IPR007380">
    <property type="entry name" value="DUF438"/>
</dbReference>
<dbReference type="Pfam" id="PF08984">
    <property type="entry name" value="DUF1858"/>
    <property type="match status" value="1"/>
</dbReference>